<evidence type="ECO:0000313" key="1">
    <source>
        <dbReference type="EMBL" id="BBX69960.1"/>
    </source>
</evidence>
<keyword evidence="2" id="KW-1185">Reference proteome</keyword>
<dbReference type="RefSeq" id="WP_163723330.1">
    <property type="nucleotide sequence ID" value="NZ_AP022574.1"/>
</dbReference>
<organism evidence="1 2">
    <name type="scientific">Mycolicibacterium psychrotolerans</name>
    <dbReference type="NCBI Taxonomy" id="216929"/>
    <lineage>
        <taxon>Bacteria</taxon>
        <taxon>Bacillati</taxon>
        <taxon>Actinomycetota</taxon>
        <taxon>Actinomycetes</taxon>
        <taxon>Mycobacteriales</taxon>
        <taxon>Mycobacteriaceae</taxon>
        <taxon>Mycolicibacterium</taxon>
    </lineage>
</organism>
<dbReference type="Proteomes" id="UP000466514">
    <property type="component" value="Chromosome"/>
</dbReference>
<sequence>MNGISGPGTCSCCTGLTVRTPGVVENRPGLAEVRYRSGVHGDFLASMLARLSSDGQPALAGLRTRDGDDLTIALLDAWAVACDVLTFYTERLANESYLRTATERTSLQELGKLVAYPLSPGVAAATWLAFALERPPALPALDPPDPGQVPPEVPDAVILPVGLRVQSVPGPGEQAQTFETVEQIEARPEWNALPVVRTHQYLPALGRTDAWLDGVGLNVAKGDAILFAEDDPINDPWDVQLLTEVAIDAARMRTHVVWESALGSYPPPNEPAAFVLRKRLAVFGHNAPVFRAMNATFRAGYQVAAGIPVDLNAPQWPNFVAVTTDIAGNTVVDLDGPHPDVVRGSWLVLSQDGTGFYRGLYEVVQRAELSRAEFGISGKVTRLTLAGTAHAFGTPREVTVMAVADPLTVVEAPDDTAVGGPVVVVDGDAAEMSADRTVVLAGTAADGTAQSEVITIKTATRNPDGRTTLTLRSALTKSYVRATAVVFGNVAHAGHGQTITQILGSGDARRPFQTFAVQQGPLTFVPDDSPSGATSTLRVEVDGVCWSELATTFGSAPPDRVFVTREEPGGSRSVVFGDGQRGARPATGSNNVRATYRIGIGTGGNLRVGQLSQALDRPLGLKGVSNPVEATGGVDPQQESDARLSIPVGVRTLGRAVSLQDFADFALAFTGIGKAAATVLSLRGVRTVVVTIADKDGFAPPDTTVARLRDSLRGQSDPHVRAVVLPVVKVDLRLALTVRTDPLRESAAVLSAVAAALRTVYGHSAVNVGAPVHQSAVIATAAAVPGVVGVDLDRLYRAGDAPSLQQRVLAMAAHDQGDEPVAAELLGLPADGFDWLWEMT</sequence>
<gene>
    <name evidence="1" type="ORF">MPSYJ_34210</name>
</gene>
<accession>A0A7I7MDT1</accession>
<evidence type="ECO:0000313" key="2">
    <source>
        <dbReference type="Proteomes" id="UP000466514"/>
    </source>
</evidence>
<protein>
    <submittedName>
        <fullName evidence="1">Putative baseplate assembly protein</fullName>
    </submittedName>
</protein>
<reference evidence="1 2" key="1">
    <citation type="journal article" date="2019" name="Emerg. Microbes Infect.">
        <title>Comprehensive subspecies identification of 175 nontuberculous mycobacteria species based on 7547 genomic profiles.</title>
        <authorList>
            <person name="Matsumoto Y."/>
            <person name="Kinjo T."/>
            <person name="Motooka D."/>
            <person name="Nabeya D."/>
            <person name="Jung N."/>
            <person name="Uechi K."/>
            <person name="Horii T."/>
            <person name="Iida T."/>
            <person name="Fujita J."/>
            <person name="Nakamura S."/>
        </authorList>
    </citation>
    <scope>NUCLEOTIDE SEQUENCE [LARGE SCALE GENOMIC DNA]</scope>
    <source>
        <strain evidence="1 2">JCM 13323</strain>
    </source>
</reference>
<dbReference type="EMBL" id="AP022574">
    <property type="protein sequence ID" value="BBX69960.1"/>
    <property type="molecule type" value="Genomic_DNA"/>
</dbReference>
<dbReference type="AlphaFoldDB" id="A0A7I7MDT1"/>
<dbReference type="KEGG" id="mpsc:MPSYJ_34210"/>
<proteinExistence type="predicted"/>
<name>A0A7I7MDT1_9MYCO</name>